<reference evidence="1" key="3">
    <citation type="submission" date="2015-04" db="UniProtKB">
        <authorList>
            <consortium name="EnsemblPlants"/>
        </authorList>
    </citation>
    <scope>IDENTIFICATION</scope>
</reference>
<proteinExistence type="predicted"/>
<organism evidence="1 2">
    <name type="scientific">Leersia perrieri</name>
    <dbReference type="NCBI Taxonomy" id="77586"/>
    <lineage>
        <taxon>Eukaryota</taxon>
        <taxon>Viridiplantae</taxon>
        <taxon>Streptophyta</taxon>
        <taxon>Embryophyta</taxon>
        <taxon>Tracheophyta</taxon>
        <taxon>Spermatophyta</taxon>
        <taxon>Magnoliopsida</taxon>
        <taxon>Liliopsida</taxon>
        <taxon>Poales</taxon>
        <taxon>Poaceae</taxon>
        <taxon>BOP clade</taxon>
        <taxon>Oryzoideae</taxon>
        <taxon>Oryzeae</taxon>
        <taxon>Oryzinae</taxon>
        <taxon>Leersia</taxon>
    </lineage>
</organism>
<reference evidence="1 2" key="1">
    <citation type="submission" date="2012-08" db="EMBL/GenBank/DDBJ databases">
        <title>Oryza genome evolution.</title>
        <authorList>
            <person name="Wing R.A."/>
        </authorList>
    </citation>
    <scope>NUCLEOTIDE SEQUENCE</scope>
</reference>
<dbReference type="HOGENOM" id="CLU_2816105_0_0_1"/>
<dbReference type="Gramene" id="LPERR09G05880.1">
    <property type="protein sequence ID" value="LPERR09G05880.1"/>
    <property type="gene ID" value="LPERR09G05880"/>
</dbReference>
<sequence>MAWPRVASKARHRRQGKAILFLCSSPPPVCQPYDTGQHSCYAFLASCCCQKQEGRKQRATDARDAES</sequence>
<protein>
    <submittedName>
        <fullName evidence="1">Uncharacterized protein</fullName>
    </submittedName>
</protein>
<evidence type="ECO:0000313" key="1">
    <source>
        <dbReference type="EnsemblPlants" id="LPERR09G05880.1"/>
    </source>
</evidence>
<dbReference type="AlphaFoldDB" id="A0A0D9XD90"/>
<dbReference type="EnsemblPlants" id="LPERR09G05880.1">
    <property type="protein sequence ID" value="LPERR09G05880.1"/>
    <property type="gene ID" value="LPERR09G05880"/>
</dbReference>
<reference evidence="2" key="2">
    <citation type="submission" date="2013-12" db="EMBL/GenBank/DDBJ databases">
        <authorList>
            <person name="Yu Y."/>
            <person name="Lee S."/>
            <person name="de Baynast K."/>
            <person name="Wissotski M."/>
            <person name="Liu L."/>
            <person name="Talag J."/>
            <person name="Goicoechea J."/>
            <person name="Angelova A."/>
            <person name="Jetty R."/>
            <person name="Kudrna D."/>
            <person name="Golser W."/>
            <person name="Rivera L."/>
            <person name="Zhang J."/>
            <person name="Wing R."/>
        </authorList>
    </citation>
    <scope>NUCLEOTIDE SEQUENCE</scope>
</reference>
<name>A0A0D9XD90_9ORYZ</name>
<dbReference type="Proteomes" id="UP000032180">
    <property type="component" value="Chromosome 9"/>
</dbReference>
<accession>A0A0D9XD90</accession>
<evidence type="ECO:0000313" key="2">
    <source>
        <dbReference type="Proteomes" id="UP000032180"/>
    </source>
</evidence>
<keyword evidence="2" id="KW-1185">Reference proteome</keyword>